<dbReference type="EMBL" id="PYTT01000016">
    <property type="protein sequence ID" value="RNL06666.1"/>
    <property type="molecule type" value="Genomic_DNA"/>
</dbReference>
<reference evidence="1 2" key="1">
    <citation type="submission" date="2018-03" db="EMBL/GenBank/DDBJ databases">
        <authorList>
            <person name="Wu G."/>
        </authorList>
    </citation>
    <scope>NUCLEOTIDE SEQUENCE [LARGE SCALE GENOMIC DNA]</scope>
    <source>
        <strain evidence="1 2">SAM-118</strain>
    </source>
</reference>
<protein>
    <submittedName>
        <fullName evidence="1">Uncharacterized protein</fullName>
    </submittedName>
</protein>
<evidence type="ECO:0000313" key="1">
    <source>
        <dbReference type="EMBL" id="RNL06666.1"/>
    </source>
</evidence>
<gene>
    <name evidence="1" type="ORF">C9386_02320</name>
</gene>
<sequence>MPCLASDWRAPPCAQELLEQALELSKMLASDFGGLRSPTHSIGGTPAWLAVRVSRPELRAVA</sequence>
<name>A0AAE8F8D1_XANVA</name>
<dbReference type="AlphaFoldDB" id="A0AAE8F8D1"/>
<dbReference type="KEGG" id="xva:C7V42_00265"/>
<accession>A0AAE8F8D1</accession>
<evidence type="ECO:0000313" key="2">
    <source>
        <dbReference type="Proteomes" id="UP000284283"/>
    </source>
</evidence>
<proteinExistence type="predicted"/>
<comment type="caution">
    <text evidence="1">The sequence shown here is derived from an EMBL/GenBank/DDBJ whole genome shotgun (WGS) entry which is preliminary data.</text>
</comment>
<organism evidence="1 2">
    <name type="scientific">Xanthomonas vasicola pv. vasculorum</name>
    <dbReference type="NCBI Taxonomy" id="325776"/>
    <lineage>
        <taxon>Bacteria</taxon>
        <taxon>Pseudomonadati</taxon>
        <taxon>Pseudomonadota</taxon>
        <taxon>Gammaproteobacteria</taxon>
        <taxon>Lysobacterales</taxon>
        <taxon>Lysobacteraceae</taxon>
        <taxon>Xanthomonas</taxon>
    </lineage>
</organism>
<dbReference type="Proteomes" id="UP000284283">
    <property type="component" value="Unassembled WGS sequence"/>
</dbReference>